<dbReference type="Proteomes" id="UP001431775">
    <property type="component" value="Unassembled WGS sequence"/>
</dbReference>
<reference evidence="1" key="1">
    <citation type="submission" date="2023-05" db="EMBL/GenBank/DDBJ databases">
        <title>Whole genome sequence of Commensalibacter sp.</title>
        <authorList>
            <person name="Charoenyingcharoen P."/>
            <person name="Yukphan P."/>
        </authorList>
    </citation>
    <scope>NUCLEOTIDE SEQUENCE</scope>
    <source>
        <strain evidence="1">TBRC 10068</strain>
    </source>
</reference>
<name>A0ABT6Q8K1_9PROT</name>
<evidence type="ECO:0000313" key="2">
    <source>
        <dbReference type="Proteomes" id="UP001431775"/>
    </source>
</evidence>
<proteinExistence type="predicted"/>
<keyword evidence="2" id="KW-1185">Reference proteome</keyword>
<dbReference type="RefSeq" id="WP_281462847.1">
    <property type="nucleotide sequence ID" value="NZ_JASBAN010000001.1"/>
</dbReference>
<gene>
    <name evidence="1" type="ORF">QJV33_08090</name>
</gene>
<comment type="caution">
    <text evidence="1">The sequence shown here is derived from an EMBL/GenBank/DDBJ whole genome shotgun (WGS) entry which is preliminary data.</text>
</comment>
<accession>A0ABT6Q8K1</accession>
<sequence>MEVPVIKGAIKTIAYYKLFCWVEYWKVGFENIIELFDDDYAFYIMDNLNILCAPKE</sequence>
<protein>
    <submittedName>
        <fullName evidence="1">Uncharacterized protein</fullName>
    </submittedName>
</protein>
<dbReference type="EMBL" id="JASBAN010000001">
    <property type="protein sequence ID" value="MDI2113233.1"/>
    <property type="molecule type" value="Genomic_DNA"/>
</dbReference>
<organism evidence="1 2">
    <name type="scientific">Commensalibacter nepenthis</name>
    <dbReference type="NCBI Taxonomy" id="3043872"/>
    <lineage>
        <taxon>Bacteria</taxon>
        <taxon>Pseudomonadati</taxon>
        <taxon>Pseudomonadota</taxon>
        <taxon>Alphaproteobacteria</taxon>
        <taxon>Acetobacterales</taxon>
        <taxon>Acetobacteraceae</taxon>
    </lineage>
</organism>
<evidence type="ECO:0000313" key="1">
    <source>
        <dbReference type="EMBL" id="MDI2113233.1"/>
    </source>
</evidence>